<reference evidence="2 3" key="1">
    <citation type="submission" date="2017-11" db="EMBL/GenBank/DDBJ databases">
        <title>Genome-resolved metagenomics identifies genetic mobility, metabolic interactions, and unexpected diversity in perchlorate-reducing communities.</title>
        <authorList>
            <person name="Barnum T.P."/>
            <person name="Figueroa I.A."/>
            <person name="Carlstrom C.I."/>
            <person name="Lucas L.N."/>
            <person name="Engelbrektson A.L."/>
            <person name="Coates J.D."/>
        </authorList>
    </citation>
    <scope>NUCLEOTIDE SEQUENCE [LARGE SCALE GENOMIC DNA]</scope>
    <source>
        <strain evidence="2">BM706</strain>
    </source>
</reference>
<keyword evidence="2" id="KW-0808">Transferase</keyword>
<evidence type="ECO:0000259" key="1">
    <source>
        <dbReference type="Pfam" id="PF13302"/>
    </source>
</evidence>
<protein>
    <submittedName>
        <fullName evidence="2">GNAT family N-acetyltransferase</fullName>
    </submittedName>
</protein>
<feature type="domain" description="N-acetyltransferase" evidence="1">
    <location>
        <begin position="8"/>
        <end position="59"/>
    </location>
</feature>
<gene>
    <name evidence="2" type="ORF">C0601_04445</name>
</gene>
<dbReference type="EMBL" id="PKTG01000062">
    <property type="protein sequence ID" value="PLX18471.1"/>
    <property type="molecule type" value="Genomic_DNA"/>
</dbReference>
<comment type="caution">
    <text evidence="2">The sequence shown here is derived from an EMBL/GenBank/DDBJ whole genome shotgun (WGS) entry which is preliminary data.</text>
</comment>
<dbReference type="InterPro" id="IPR000182">
    <property type="entry name" value="GNAT_dom"/>
</dbReference>
<dbReference type="SUPFAM" id="SSF55729">
    <property type="entry name" value="Acyl-CoA N-acyltransferases (Nat)"/>
    <property type="match status" value="1"/>
</dbReference>
<dbReference type="Gene3D" id="3.40.630.30">
    <property type="match status" value="1"/>
</dbReference>
<organism evidence="2 3">
    <name type="scientific">Muiribacterium halophilum</name>
    <dbReference type="NCBI Taxonomy" id="2053465"/>
    <lineage>
        <taxon>Bacteria</taxon>
        <taxon>Candidatus Muiribacteriota</taxon>
        <taxon>Candidatus Muiribacteriia</taxon>
        <taxon>Candidatus Muiribacteriales</taxon>
        <taxon>Candidatus Muiribacteriaceae</taxon>
        <taxon>Candidatus Muiribacterium</taxon>
    </lineage>
</organism>
<sequence>MKYFESDRLIFRDWEKSDLELFINMNKDSDVMKYFPNKLTSEESINFYQKIVDEFKKEGFG</sequence>
<dbReference type="AlphaFoldDB" id="A0A2N5ZIM1"/>
<dbReference type="Proteomes" id="UP000234857">
    <property type="component" value="Unassembled WGS sequence"/>
</dbReference>
<feature type="non-terminal residue" evidence="2">
    <location>
        <position position="61"/>
    </location>
</feature>
<accession>A0A2N5ZIM1</accession>
<evidence type="ECO:0000313" key="2">
    <source>
        <dbReference type="EMBL" id="PLX18471.1"/>
    </source>
</evidence>
<evidence type="ECO:0000313" key="3">
    <source>
        <dbReference type="Proteomes" id="UP000234857"/>
    </source>
</evidence>
<dbReference type="Pfam" id="PF13302">
    <property type="entry name" value="Acetyltransf_3"/>
    <property type="match status" value="1"/>
</dbReference>
<name>A0A2N5ZIM1_MUIH1</name>
<proteinExistence type="predicted"/>
<dbReference type="GO" id="GO:0016747">
    <property type="term" value="F:acyltransferase activity, transferring groups other than amino-acyl groups"/>
    <property type="evidence" value="ECO:0007669"/>
    <property type="project" value="InterPro"/>
</dbReference>
<dbReference type="InterPro" id="IPR016181">
    <property type="entry name" value="Acyl_CoA_acyltransferase"/>
</dbReference>